<dbReference type="STRING" id="28181.BEN30_06605"/>
<evidence type="ECO:0000256" key="1">
    <source>
        <dbReference type="ARBA" id="ARBA00004117"/>
    </source>
</evidence>
<dbReference type="Pfam" id="PF00460">
    <property type="entry name" value="Flg_bb_rod"/>
    <property type="match status" value="1"/>
</dbReference>
<dbReference type="PANTHER" id="PTHR30435:SF1">
    <property type="entry name" value="FLAGELLAR HOOK PROTEIN FLGE"/>
    <property type="match status" value="1"/>
</dbReference>
<comment type="function">
    <text evidence="4">A flexible structure which links the flagellar filament to the drive apparatus in the basal body.</text>
</comment>
<feature type="domain" description="Flagellar hook protein FlgE/F/G-like D1" evidence="7">
    <location>
        <begin position="87"/>
        <end position="152"/>
    </location>
</feature>
<evidence type="ECO:0000259" key="5">
    <source>
        <dbReference type="Pfam" id="PF00460"/>
    </source>
</evidence>
<protein>
    <recommendedName>
        <fullName evidence="4">Flagellar hook protein FlgE</fullName>
    </recommendedName>
</protein>
<dbReference type="GO" id="GO:0005829">
    <property type="term" value="C:cytosol"/>
    <property type="evidence" value="ECO:0007669"/>
    <property type="project" value="TreeGrafter"/>
</dbReference>
<dbReference type="InterPro" id="IPR010930">
    <property type="entry name" value="Flg_bb/hook_C_dom"/>
</dbReference>
<dbReference type="InterPro" id="IPR037925">
    <property type="entry name" value="FlgE/F/G-like"/>
</dbReference>
<evidence type="ECO:0000256" key="4">
    <source>
        <dbReference type="RuleBase" id="RU362116"/>
    </source>
</evidence>
<comment type="caution">
    <text evidence="8">The sequence shown here is derived from an EMBL/GenBank/DDBJ whole genome shotgun (WGS) entry which is preliminary data.</text>
</comment>
<feature type="domain" description="Flagellar basal body rod protein N-terminal" evidence="5">
    <location>
        <begin position="10"/>
        <end position="37"/>
    </location>
</feature>
<comment type="subcellular location">
    <subcellularLocation>
        <location evidence="1 4">Bacterial flagellum basal body</location>
    </subcellularLocation>
</comment>
<dbReference type="GO" id="GO:0009425">
    <property type="term" value="C:bacterial-type flagellum basal body"/>
    <property type="evidence" value="ECO:0007669"/>
    <property type="project" value="UniProtKB-SubCell"/>
</dbReference>
<dbReference type="RefSeq" id="WP_069957269.1">
    <property type="nucleotide sequence ID" value="NZ_MCGG01000015.1"/>
</dbReference>
<organism evidence="8 9">
    <name type="scientific">Magnetovibrio blakemorei</name>
    <dbReference type="NCBI Taxonomy" id="28181"/>
    <lineage>
        <taxon>Bacteria</taxon>
        <taxon>Pseudomonadati</taxon>
        <taxon>Pseudomonadota</taxon>
        <taxon>Alphaproteobacteria</taxon>
        <taxon>Rhodospirillales</taxon>
        <taxon>Magnetovibrionaceae</taxon>
        <taxon>Magnetovibrio</taxon>
    </lineage>
</organism>
<dbReference type="Pfam" id="PF06429">
    <property type="entry name" value="Flg_bbr_C"/>
    <property type="match status" value="1"/>
</dbReference>
<keyword evidence="3 4" id="KW-0975">Bacterial flagellum</keyword>
<dbReference type="GO" id="GO:0071978">
    <property type="term" value="P:bacterial-type flagellum-dependent swarming motility"/>
    <property type="evidence" value="ECO:0007669"/>
    <property type="project" value="TreeGrafter"/>
</dbReference>
<keyword evidence="9" id="KW-1185">Reference proteome</keyword>
<sequence length="692" mass="71150">MSLYGALFSGVSGLTAQSSAMGAISDNITNVSTIGYKGTTTNFQTLVTKQSSATFYSAGGVQSKPRQQTDLQGLLQSSTSQTDISMSGGGFFVVNEANVPGVSDPYLYTRAGSFIQDDQGYLKNAQGYYLQGWPTDASGTVIPSNSNLTITNQNIISSDYLESINLNRVGGTASATSTVAIGANLPSSDTAGTTHKTDVQYFNSLGNAKNMSIVYTKSSVGNQWNVGVSPPTGTAVATLYDTAATPGVYASGGLIEFTSIPAVGSSITINGQAYTFVNAASAGTNISVSTGQTLSDVVADIVAAVKATDPTFAVPTSGASTRIAVQSGVTTAIEFKESGVGSIAVNLSATLTSTGAAATTQTGTFTVKQKDNAYSDFTLLKFAAVPANGETIVIGGTTYTFTTGEPQEAVGAPADTLIYRDGTVAQMIQDLENAVEANNATLATTGNRVRSLAVGGATVDTLYIESVTDYTNTIDVSGMGTPPTDGDGTAFTTPTAIPVATAAGITFSADGVPSAFNIGAIEILNYADGAQNMSNATGEGSRITLDFGTVTEANGLTQYGAEFTPTFITQNGSKFGTFAGVTIGQDGLVTALFDNGETRKIFQIPVATFVNPNQLESKSGNVWSATQASGDYTLRVADSGPAGQVVQSALEASTVDIGAEFTNMIVVQRAYSASTKIITTADQMLEELMRTK</sequence>
<dbReference type="Proteomes" id="UP000095347">
    <property type="component" value="Unassembled WGS sequence"/>
</dbReference>
<dbReference type="InterPro" id="IPR001444">
    <property type="entry name" value="Flag_bb_rod_N"/>
</dbReference>
<dbReference type="InterPro" id="IPR020013">
    <property type="entry name" value="Flagellar_FlgE/F/G"/>
</dbReference>
<evidence type="ECO:0000259" key="7">
    <source>
        <dbReference type="Pfam" id="PF22692"/>
    </source>
</evidence>
<evidence type="ECO:0000259" key="6">
    <source>
        <dbReference type="Pfam" id="PF06429"/>
    </source>
</evidence>
<name>A0A1E5QAD2_9PROT</name>
<accession>A0A1E5QAD2</accession>
<dbReference type="GO" id="GO:0009424">
    <property type="term" value="C:bacterial-type flagellum hook"/>
    <property type="evidence" value="ECO:0007669"/>
    <property type="project" value="TreeGrafter"/>
</dbReference>
<dbReference type="InterPro" id="IPR053967">
    <property type="entry name" value="LlgE_F_G-like_D1"/>
</dbReference>
<reference evidence="9" key="1">
    <citation type="submission" date="2016-07" db="EMBL/GenBank/DDBJ databases">
        <authorList>
            <person name="Florea S."/>
            <person name="Webb J.S."/>
            <person name="Jaromczyk J."/>
            <person name="Schardl C.L."/>
        </authorList>
    </citation>
    <scope>NUCLEOTIDE SEQUENCE [LARGE SCALE GENOMIC DNA]</scope>
    <source>
        <strain evidence="9">MV-1</strain>
    </source>
</reference>
<proteinExistence type="inferred from homology"/>
<dbReference type="SUPFAM" id="SSF117143">
    <property type="entry name" value="Flagellar hook protein flgE"/>
    <property type="match status" value="2"/>
</dbReference>
<dbReference type="Pfam" id="PF22692">
    <property type="entry name" value="LlgE_F_G_D1"/>
    <property type="match status" value="1"/>
</dbReference>
<dbReference type="AlphaFoldDB" id="A0A1E5QAD2"/>
<feature type="domain" description="Flagellar basal-body/hook protein C-terminal" evidence="6">
    <location>
        <begin position="647"/>
        <end position="690"/>
    </location>
</feature>
<evidence type="ECO:0000256" key="3">
    <source>
        <dbReference type="ARBA" id="ARBA00023143"/>
    </source>
</evidence>
<evidence type="ECO:0000256" key="2">
    <source>
        <dbReference type="ARBA" id="ARBA00009677"/>
    </source>
</evidence>
<evidence type="ECO:0000313" key="9">
    <source>
        <dbReference type="Proteomes" id="UP000095347"/>
    </source>
</evidence>
<dbReference type="NCBIfam" id="TIGR03506">
    <property type="entry name" value="FlgEFG_subfam"/>
    <property type="match status" value="2"/>
</dbReference>
<dbReference type="PANTHER" id="PTHR30435">
    <property type="entry name" value="FLAGELLAR PROTEIN"/>
    <property type="match status" value="1"/>
</dbReference>
<comment type="similarity">
    <text evidence="2 4">Belongs to the flagella basal body rod proteins family.</text>
</comment>
<dbReference type="EMBL" id="MCGG01000015">
    <property type="protein sequence ID" value="OEJ68275.1"/>
    <property type="molecule type" value="Genomic_DNA"/>
</dbReference>
<evidence type="ECO:0000313" key="8">
    <source>
        <dbReference type="EMBL" id="OEJ68275.1"/>
    </source>
</evidence>
<gene>
    <name evidence="8" type="ORF">BEN30_06605</name>
</gene>